<keyword evidence="1" id="KW-0812">Transmembrane</keyword>
<sequence>MDWPTATVIIAIVIAIMVIASSYITRQKK</sequence>
<dbReference type="AlphaFoldDB" id="A0A7W0HNV8"/>
<organism evidence="2 3">
    <name type="scientific">Nonomuraea soli</name>
    <dbReference type="NCBI Taxonomy" id="1032476"/>
    <lineage>
        <taxon>Bacteria</taxon>
        <taxon>Bacillati</taxon>
        <taxon>Actinomycetota</taxon>
        <taxon>Actinomycetes</taxon>
        <taxon>Streptosporangiales</taxon>
        <taxon>Streptosporangiaceae</taxon>
        <taxon>Nonomuraea</taxon>
    </lineage>
</organism>
<accession>A0A7W0HNV8</accession>
<gene>
    <name evidence="2" type="ORF">HNR30_001311</name>
</gene>
<dbReference type="EMBL" id="JACDUR010000001">
    <property type="protein sequence ID" value="MBA2889976.1"/>
    <property type="molecule type" value="Genomic_DNA"/>
</dbReference>
<keyword evidence="1" id="KW-0472">Membrane</keyword>
<feature type="transmembrane region" description="Helical" evidence="1">
    <location>
        <begin position="6"/>
        <end position="25"/>
    </location>
</feature>
<reference evidence="2 3" key="1">
    <citation type="submission" date="2020-07" db="EMBL/GenBank/DDBJ databases">
        <title>Genomic Encyclopedia of Type Strains, Phase IV (KMG-IV): sequencing the most valuable type-strain genomes for metagenomic binning, comparative biology and taxonomic classification.</title>
        <authorList>
            <person name="Goeker M."/>
        </authorList>
    </citation>
    <scope>NUCLEOTIDE SEQUENCE [LARGE SCALE GENOMIC DNA]</scope>
    <source>
        <strain evidence="2 3">DSM 45533</strain>
    </source>
</reference>
<dbReference type="Proteomes" id="UP000530928">
    <property type="component" value="Unassembled WGS sequence"/>
</dbReference>
<keyword evidence="3" id="KW-1185">Reference proteome</keyword>
<protein>
    <submittedName>
        <fullName evidence="2">Uncharacterized protein</fullName>
    </submittedName>
</protein>
<evidence type="ECO:0000313" key="3">
    <source>
        <dbReference type="Proteomes" id="UP000530928"/>
    </source>
</evidence>
<evidence type="ECO:0000256" key="1">
    <source>
        <dbReference type="SAM" id="Phobius"/>
    </source>
</evidence>
<comment type="caution">
    <text evidence="2">The sequence shown here is derived from an EMBL/GenBank/DDBJ whole genome shotgun (WGS) entry which is preliminary data.</text>
</comment>
<evidence type="ECO:0000313" key="2">
    <source>
        <dbReference type="EMBL" id="MBA2889976.1"/>
    </source>
</evidence>
<name>A0A7W0HNV8_9ACTN</name>
<proteinExistence type="predicted"/>
<keyword evidence="1" id="KW-1133">Transmembrane helix</keyword>